<dbReference type="SUPFAM" id="SSF56672">
    <property type="entry name" value="DNA/RNA polymerases"/>
    <property type="match status" value="1"/>
</dbReference>
<reference evidence="2" key="2">
    <citation type="submission" date="2025-08" db="UniProtKB">
        <authorList>
            <consortium name="RefSeq"/>
        </authorList>
    </citation>
    <scope>IDENTIFICATION</scope>
    <source>
        <tissue evidence="2">Leaf</tissue>
    </source>
</reference>
<sequence length="166" mass="18558">MLHDYELHISKAAVTPFPLNLKLTSEGEACSNPDLYRCYVDKLNFLTHTRPDLAFVVQSLSQFMHCPKLSHIAALTHTLRYVNHASGQGILLKATDKLTLQDFSDSDWAACPSTRRSVIGYVLLLGNSPISWKSKKQSTISKSSSEAEYRAMSQASSEVTWIVRLL</sequence>
<evidence type="ECO:0000313" key="2">
    <source>
        <dbReference type="RefSeq" id="XP_021852857.2"/>
    </source>
</evidence>
<dbReference type="AlphaFoldDB" id="A0A9R0IPM2"/>
<dbReference type="InterPro" id="IPR043502">
    <property type="entry name" value="DNA/RNA_pol_sf"/>
</dbReference>
<evidence type="ECO:0000313" key="1">
    <source>
        <dbReference type="Proteomes" id="UP000813463"/>
    </source>
</evidence>
<dbReference type="GeneID" id="110792363"/>
<dbReference type="PANTHER" id="PTHR11439:SF498">
    <property type="entry name" value="DNAK FAMILY PROTEIN"/>
    <property type="match status" value="1"/>
</dbReference>
<dbReference type="CDD" id="cd09272">
    <property type="entry name" value="RNase_HI_RT_Ty1"/>
    <property type="match status" value="1"/>
</dbReference>
<dbReference type="KEGG" id="soe:110792363"/>
<accession>A0A9R0IPM2</accession>
<name>A0A9R0IPM2_SPIOL</name>
<dbReference type="Proteomes" id="UP000813463">
    <property type="component" value="Chromosome 4"/>
</dbReference>
<reference evidence="1" key="1">
    <citation type="journal article" date="2021" name="Nat. Commun.">
        <title>Genomic analyses provide insights into spinach domestication and the genetic basis of agronomic traits.</title>
        <authorList>
            <person name="Cai X."/>
            <person name="Sun X."/>
            <person name="Xu C."/>
            <person name="Sun H."/>
            <person name="Wang X."/>
            <person name="Ge C."/>
            <person name="Zhang Z."/>
            <person name="Wang Q."/>
            <person name="Fei Z."/>
            <person name="Jiao C."/>
            <person name="Wang Q."/>
        </authorList>
    </citation>
    <scope>NUCLEOTIDE SEQUENCE [LARGE SCALE GENOMIC DNA]</scope>
    <source>
        <strain evidence="1">cv. Varoflay</strain>
    </source>
</reference>
<gene>
    <name evidence="2" type="primary">LOC110792363</name>
</gene>
<dbReference type="PANTHER" id="PTHR11439">
    <property type="entry name" value="GAG-POL-RELATED RETROTRANSPOSON"/>
    <property type="match status" value="1"/>
</dbReference>
<keyword evidence="1" id="KW-1185">Reference proteome</keyword>
<proteinExistence type="predicted"/>
<protein>
    <submittedName>
        <fullName evidence="2">Uncharacterized mitochondrial protein AtMg00810-like</fullName>
    </submittedName>
</protein>
<dbReference type="RefSeq" id="XP_021852857.2">
    <property type="nucleotide sequence ID" value="XM_021997165.2"/>
</dbReference>
<organism evidence="1 2">
    <name type="scientific">Spinacia oleracea</name>
    <name type="common">Spinach</name>
    <dbReference type="NCBI Taxonomy" id="3562"/>
    <lineage>
        <taxon>Eukaryota</taxon>
        <taxon>Viridiplantae</taxon>
        <taxon>Streptophyta</taxon>
        <taxon>Embryophyta</taxon>
        <taxon>Tracheophyta</taxon>
        <taxon>Spermatophyta</taxon>
        <taxon>Magnoliopsida</taxon>
        <taxon>eudicotyledons</taxon>
        <taxon>Gunneridae</taxon>
        <taxon>Pentapetalae</taxon>
        <taxon>Caryophyllales</taxon>
        <taxon>Chenopodiaceae</taxon>
        <taxon>Chenopodioideae</taxon>
        <taxon>Anserineae</taxon>
        <taxon>Spinacia</taxon>
    </lineage>
</organism>